<gene>
    <name evidence="3" type="ORF">PhCBS80983_g00248</name>
</gene>
<evidence type="ECO:0008006" key="5">
    <source>
        <dbReference type="Google" id="ProtNLM"/>
    </source>
</evidence>
<feature type="transmembrane region" description="Helical" evidence="2">
    <location>
        <begin position="30"/>
        <end position="51"/>
    </location>
</feature>
<evidence type="ECO:0000313" key="4">
    <source>
        <dbReference type="Proteomes" id="UP000318582"/>
    </source>
</evidence>
<dbReference type="OrthoDB" id="18139at2759"/>
<feature type="region of interest" description="Disordered" evidence="1">
    <location>
        <begin position="157"/>
        <end position="187"/>
    </location>
</feature>
<keyword evidence="2" id="KW-0812">Transmembrane</keyword>
<comment type="caution">
    <text evidence="3">The sequence shown here is derived from an EMBL/GenBank/DDBJ whole genome shotgun (WGS) entry which is preliminary data.</text>
</comment>
<dbReference type="PANTHER" id="PTHR28112">
    <property type="entry name" value="SRP-INDEPENDENT TARGETING PROTEIN 3"/>
    <property type="match status" value="1"/>
</dbReference>
<name>A0A507EFN1_9FUNG</name>
<evidence type="ECO:0000256" key="2">
    <source>
        <dbReference type="SAM" id="Phobius"/>
    </source>
</evidence>
<organism evidence="3 4">
    <name type="scientific">Powellomyces hirtus</name>
    <dbReference type="NCBI Taxonomy" id="109895"/>
    <lineage>
        <taxon>Eukaryota</taxon>
        <taxon>Fungi</taxon>
        <taxon>Fungi incertae sedis</taxon>
        <taxon>Chytridiomycota</taxon>
        <taxon>Chytridiomycota incertae sedis</taxon>
        <taxon>Chytridiomycetes</taxon>
        <taxon>Spizellomycetales</taxon>
        <taxon>Powellomycetaceae</taxon>
        <taxon>Powellomyces</taxon>
    </lineage>
</organism>
<dbReference type="Pfam" id="PF10032">
    <property type="entry name" value="Pho88"/>
    <property type="match status" value="1"/>
</dbReference>
<evidence type="ECO:0000313" key="3">
    <source>
        <dbReference type="EMBL" id="TPX62624.1"/>
    </source>
</evidence>
<evidence type="ECO:0000256" key="1">
    <source>
        <dbReference type="SAM" id="MobiDB-lite"/>
    </source>
</evidence>
<dbReference type="STRING" id="109895.A0A507EFN1"/>
<proteinExistence type="predicted"/>
<dbReference type="PANTHER" id="PTHR28112:SF1">
    <property type="entry name" value="SRP-INDEPENDENT TARGETING PROTEIN 3"/>
    <property type="match status" value="1"/>
</dbReference>
<dbReference type="GO" id="GO:0005739">
    <property type="term" value="C:mitochondrion"/>
    <property type="evidence" value="ECO:0007669"/>
    <property type="project" value="TreeGrafter"/>
</dbReference>
<dbReference type="Proteomes" id="UP000318582">
    <property type="component" value="Unassembled WGS sequence"/>
</dbReference>
<sequence>MNPAITNLVVVFGLMQVANKFQLDKEENTAYLRAAYLTMQAIAFTALFIVYRKVVSRNDQTPLIYEEAKSALEPSNVETIRTTVRDYDVKKLIEAARSQLIAMAMIGFMHYKWGYLRPLLLQSVLGLKAIYQAQLVQVHLVGTPATGALARPWKVPSPFGQTVKPTTEKELKAKEKREAKKKLNHQD</sequence>
<dbReference type="InterPro" id="IPR012098">
    <property type="entry name" value="SND3_fun"/>
</dbReference>
<dbReference type="EMBL" id="QEAQ01000002">
    <property type="protein sequence ID" value="TPX62624.1"/>
    <property type="molecule type" value="Genomic_DNA"/>
</dbReference>
<feature type="compositionally biased region" description="Basic and acidic residues" evidence="1">
    <location>
        <begin position="166"/>
        <end position="178"/>
    </location>
</feature>
<accession>A0A507EFN1</accession>
<protein>
    <recommendedName>
        <fullName evidence="5">Inorganic phosphate transporter</fullName>
    </recommendedName>
</protein>
<dbReference type="GO" id="GO:0005783">
    <property type="term" value="C:endoplasmic reticulum"/>
    <property type="evidence" value="ECO:0007669"/>
    <property type="project" value="InterPro"/>
</dbReference>
<keyword evidence="2" id="KW-1133">Transmembrane helix</keyword>
<reference evidence="3 4" key="1">
    <citation type="journal article" date="2019" name="Sci. Rep.">
        <title>Comparative genomics of chytrid fungi reveal insights into the obligate biotrophic and pathogenic lifestyle of Synchytrium endobioticum.</title>
        <authorList>
            <person name="van de Vossenberg B.T.L.H."/>
            <person name="Warris S."/>
            <person name="Nguyen H.D.T."/>
            <person name="van Gent-Pelzer M.P.E."/>
            <person name="Joly D.L."/>
            <person name="van de Geest H.C."/>
            <person name="Bonants P.J.M."/>
            <person name="Smith D.S."/>
            <person name="Levesque C.A."/>
            <person name="van der Lee T.A.J."/>
        </authorList>
    </citation>
    <scope>NUCLEOTIDE SEQUENCE [LARGE SCALE GENOMIC DNA]</scope>
    <source>
        <strain evidence="3 4">CBS 809.83</strain>
    </source>
</reference>
<dbReference type="GO" id="GO:0045047">
    <property type="term" value="P:protein targeting to ER"/>
    <property type="evidence" value="ECO:0007669"/>
    <property type="project" value="InterPro"/>
</dbReference>
<dbReference type="AlphaFoldDB" id="A0A507EFN1"/>
<keyword evidence="4" id="KW-1185">Reference proteome</keyword>
<keyword evidence="2" id="KW-0472">Membrane</keyword>